<dbReference type="PANTHER" id="PTHR44167">
    <property type="entry name" value="OVARIAN-SPECIFIC SERINE/THREONINE-PROTEIN KINASE LOK-RELATED"/>
    <property type="match status" value="1"/>
</dbReference>
<gene>
    <name evidence="6" type="primary">Y255</name>
    <name evidence="6" type="ORF">ECANGB1_684</name>
</gene>
<keyword evidence="2 3" id="KW-0067">ATP-binding</keyword>
<accession>A0A1Y1S8H1</accession>
<evidence type="ECO:0000313" key="6">
    <source>
        <dbReference type="EMBL" id="ORD94479.1"/>
    </source>
</evidence>
<keyword evidence="7" id="KW-1185">Reference proteome</keyword>
<feature type="domain" description="Protein kinase" evidence="5">
    <location>
        <begin position="6"/>
        <end position="230"/>
    </location>
</feature>
<dbReference type="PROSITE" id="PS00108">
    <property type="entry name" value="PROTEIN_KINASE_ST"/>
    <property type="match status" value="1"/>
</dbReference>
<dbReference type="EMBL" id="LWDP01000019">
    <property type="protein sequence ID" value="ORD94479.1"/>
    <property type="molecule type" value="Genomic_DNA"/>
</dbReference>
<dbReference type="SMART" id="SM00220">
    <property type="entry name" value="S_TKc"/>
    <property type="match status" value="1"/>
</dbReference>
<dbReference type="GO" id="GO:0004674">
    <property type="term" value="F:protein serine/threonine kinase activity"/>
    <property type="evidence" value="ECO:0007669"/>
    <property type="project" value="UniProtKB-KW"/>
</dbReference>
<dbReference type="InterPro" id="IPR017441">
    <property type="entry name" value="Protein_kinase_ATP_BS"/>
</dbReference>
<dbReference type="Gene3D" id="1.10.510.10">
    <property type="entry name" value="Transferase(Phosphotransferase) domain 1"/>
    <property type="match status" value="1"/>
</dbReference>
<dbReference type="InterPro" id="IPR008271">
    <property type="entry name" value="Ser/Thr_kinase_AS"/>
</dbReference>
<dbReference type="Proteomes" id="UP000192639">
    <property type="component" value="Unassembled WGS sequence"/>
</dbReference>
<dbReference type="Pfam" id="PF00069">
    <property type="entry name" value="Pkinase"/>
    <property type="match status" value="1"/>
</dbReference>
<dbReference type="GO" id="GO:0044773">
    <property type="term" value="P:mitotic DNA damage checkpoint signaling"/>
    <property type="evidence" value="ECO:0007669"/>
    <property type="project" value="TreeGrafter"/>
</dbReference>
<evidence type="ECO:0000256" key="4">
    <source>
        <dbReference type="RuleBase" id="RU000304"/>
    </source>
</evidence>
<evidence type="ECO:0000259" key="5">
    <source>
        <dbReference type="PROSITE" id="PS50011"/>
    </source>
</evidence>
<dbReference type="PROSITE" id="PS50011">
    <property type="entry name" value="PROTEIN_KINASE_DOM"/>
    <property type="match status" value="1"/>
</dbReference>
<dbReference type="SUPFAM" id="SSF56112">
    <property type="entry name" value="Protein kinase-like (PK-like)"/>
    <property type="match status" value="1"/>
</dbReference>
<dbReference type="GO" id="GO:0005634">
    <property type="term" value="C:nucleus"/>
    <property type="evidence" value="ECO:0007669"/>
    <property type="project" value="TreeGrafter"/>
</dbReference>
<proteinExistence type="inferred from homology"/>
<reference evidence="6 7" key="1">
    <citation type="journal article" date="2017" name="Environ. Microbiol.">
        <title>Decay of the glycolytic pathway and adaptation to intranuclear parasitism within Enterocytozoonidae microsporidia.</title>
        <authorList>
            <person name="Wiredu Boakye D."/>
            <person name="Jaroenlak P."/>
            <person name="Prachumwat A."/>
            <person name="Williams T.A."/>
            <person name="Bateman K.S."/>
            <person name="Itsathitphaisarn O."/>
            <person name="Sritunyalucksana K."/>
            <person name="Paszkiewicz K.H."/>
            <person name="Moore K.A."/>
            <person name="Stentiford G.D."/>
            <person name="Williams B.A."/>
        </authorList>
    </citation>
    <scope>NUCLEOTIDE SEQUENCE [LARGE SCALE GENOMIC DNA]</scope>
    <source>
        <strain evidence="6 7">GB1</strain>
    </source>
</reference>
<dbReference type="InterPro" id="IPR000719">
    <property type="entry name" value="Prot_kinase_dom"/>
</dbReference>
<dbReference type="OrthoDB" id="4062651at2759"/>
<keyword evidence="4" id="KW-0723">Serine/threonine-protein kinase</keyword>
<dbReference type="PROSITE" id="PS00107">
    <property type="entry name" value="PROTEIN_KINASE_ATP"/>
    <property type="match status" value="1"/>
</dbReference>
<dbReference type="AlphaFoldDB" id="A0A1Y1S8H1"/>
<dbReference type="GO" id="GO:0005524">
    <property type="term" value="F:ATP binding"/>
    <property type="evidence" value="ECO:0007669"/>
    <property type="project" value="UniProtKB-UniRule"/>
</dbReference>
<evidence type="ECO:0000313" key="7">
    <source>
        <dbReference type="Proteomes" id="UP000192639"/>
    </source>
</evidence>
<comment type="caution">
    <text evidence="6">The sequence shown here is derived from an EMBL/GenBank/DDBJ whole genome shotgun (WGS) entry which is preliminary data.</text>
</comment>
<name>A0A1Y1S8H1_9MICR</name>
<dbReference type="InterPro" id="IPR011009">
    <property type="entry name" value="Kinase-like_dom_sf"/>
</dbReference>
<evidence type="ECO:0000256" key="3">
    <source>
        <dbReference type="PROSITE-ProRule" id="PRU10141"/>
    </source>
</evidence>
<dbReference type="PANTHER" id="PTHR44167:SF24">
    <property type="entry name" value="SERINE_THREONINE-PROTEIN KINASE CHK2"/>
    <property type="match status" value="1"/>
</dbReference>
<dbReference type="VEuPathDB" id="MicrosporidiaDB:ECANGB1_684"/>
<feature type="binding site" evidence="3">
    <location>
        <position position="35"/>
    </location>
    <ligand>
        <name>ATP</name>
        <dbReference type="ChEBI" id="CHEBI:30616"/>
    </ligand>
</feature>
<evidence type="ECO:0000256" key="1">
    <source>
        <dbReference type="ARBA" id="ARBA00022741"/>
    </source>
</evidence>
<keyword evidence="1 3" id="KW-0547">Nucleotide-binding</keyword>
<organism evidence="6 7">
    <name type="scientific">Enterospora canceri</name>
    <dbReference type="NCBI Taxonomy" id="1081671"/>
    <lineage>
        <taxon>Eukaryota</taxon>
        <taxon>Fungi</taxon>
        <taxon>Fungi incertae sedis</taxon>
        <taxon>Microsporidia</taxon>
        <taxon>Enterocytozoonidae</taxon>
        <taxon>Enterospora</taxon>
    </lineage>
</organism>
<protein>
    <submittedName>
        <fullName evidence="6">Y255</fullName>
    </submittedName>
</protein>
<evidence type="ECO:0000256" key="2">
    <source>
        <dbReference type="ARBA" id="ARBA00022840"/>
    </source>
</evidence>
<keyword evidence="4" id="KW-0418">Kinase</keyword>
<keyword evidence="4" id="KW-0808">Transferase</keyword>
<comment type="similarity">
    <text evidence="4">Belongs to the protein kinase superfamily.</text>
</comment>
<sequence length="490" mass="57883">MFSNRYRIARILGEGSSSTVYMGYDRESEKKVAIKCINKTHSKEIEILKRLMQNEDKNENVLIPIEIIEQDGVFYIITESCECNLVEFINTYEIEEKNIVKIIRMILIGLHFMHRNNLIHRDIKLSNLLVKNETIKICDLGLSCFMDENKNEVCGTHEYMAPEIGKDAYSAKIDIYALGVVAKTLVCRAKEMELDSACVSEELKWFINQLLATDPTNRPSAFEALQQPVFDVLYRKMHNFKIIKEFSRETKYGKIIRKENYVSIESNFNKTVVFYEECCREEEHKMHDFRLCDNFRTSIKINDKIKTKDLLSNTELKYYNFLCGYIELLADETVIHTIDGIEYKFRYFLSRNWSYEARGITVKKLSDKYEINGREMIQFPHKLHNLREYIETLVNRSEKEIIRCNKNEYTLENRSNIELGIKTDNLINNAIYIRNVGWMVRKNMILLNSGLKIELDGMTVMNKEEVNYKNDREIINKIVRLFIEEARKYN</sequence>